<dbReference type="Pfam" id="PF00389">
    <property type="entry name" value="2-Hacid_dh"/>
    <property type="match status" value="1"/>
</dbReference>
<evidence type="ECO:0000313" key="7">
    <source>
        <dbReference type="EMBL" id="KGL66774.1"/>
    </source>
</evidence>
<dbReference type="GO" id="GO:0008720">
    <property type="term" value="F:D-lactate dehydrogenase (NAD+) activity"/>
    <property type="evidence" value="ECO:0007669"/>
    <property type="project" value="UniProtKB-EC"/>
</dbReference>
<sequence length="332" mass="36493">MKVLMYGTHPYEKPYAEKWAQQTQTELRMVDEPLNDETVELAKDFDAITVLQTASMGSPAVYEKLASFGIKQISCRMVGVDMVDLDAAKANHLIVTNVASYSPRAIAEMGVAQAMYLLRRIGIFDARMNQNHDFSWNETLISNEIYNCTVGLIGAGHIGTATAQIYKALGARVLVNDIAYDPALEPFAEYVDRETIFKEADIISLHTPLLPSTRGMIGEKELKKMKKTAYLINMARGALIDTTALIKALKDGEIAGAGLDTLADETTFFGQTNVAEKDVPADYKELAAMPNVVITPHVAFFTQTAARNMVQIASNDAITIANGGRSRNEIRY</sequence>
<dbReference type="EMBL" id="CABFNH010000032">
    <property type="protein sequence ID" value="VTZ93380.1"/>
    <property type="molecule type" value="Genomic_DNA"/>
</dbReference>
<dbReference type="SUPFAM" id="SSF51735">
    <property type="entry name" value="NAD(P)-binding Rossmann-fold domains"/>
    <property type="match status" value="1"/>
</dbReference>
<dbReference type="FunFam" id="3.40.50.720:FF:000041">
    <property type="entry name" value="D-3-phosphoglycerate dehydrogenase"/>
    <property type="match status" value="1"/>
</dbReference>
<keyword evidence="3" id="KW-0520">NAD</keyword>
<dbReference type="EMBL" id="JROC01000033">
    <property type="protein sequence ID" value="KGL66774.1"/>
    <property type="molecule type" value="Genomic_DNA"/>
</dbReference>
<dbReference type="InterPro" id="IPR006139">
    <property type="entry name" value="D-isomer_2_OHA_DH_cat_dom"/>
</dbReference>
<dbReference type="GO" id="GO:0006564">
    <property type="term" value="P:L-serine biosynthetic process"/>
    <property type="evidence" value="ECO:0007669"/>
    <property type="project" value="UniProtKB-ARBA"/>
</dbReference>
<dbReference type="Pfam" id="PF02826">
    <property type="entry name" value="2-Hacid_dh_C"/>
    <property type="match status" value="1"/>
</dbReference>
<evidence type="ECO:0000313" key="9">
    <source>
        <dbReference type="Proteomes" id="UP000030001"/>
    </source>
</evidence>
<dbReference type="PROSITE" id="PS00671">
    <property type="entry name" value="D_2_HYDROXYACID_DH_3"/>
    <property type="match status" value="1"/>
</dbReference>
<reference evidence="8 10" key="2">
    <citation type="submission" date="2019-06" db="EMBL/GenBank/DDBJ databases">
        <authorList>
            <person name="Rodrigo-Torres L."/>
            <person name="Arahal R. D."/>
            <person name="Lucena T."/>
        </authorList>
    </citation>
    <scope>NUCLEOTIDE SEQUENCE [LARGE SCALE GENOMIC DNA]</scope>
    <source>
        <strain evidence="8 10">INIA P508</strain>
    </source>
</reference>
<proteinExistence type="inferred from homology"/>
<dbReference type="InterPro" id="IPR036291">
    <property type="entry name" value="NAD(P)-bd_dom_sf"/>
</dbReference>
<organism evidence="7 9">
    <name type="scientific">Limosilactobacillus mucosae</name>
    <name type="common">Lactobacillus mucosae</name>
    <dbReference type="NCBI Taxonomy" id="97478"/>
    <lineage>
        <taxon>Bacteria</taxon>
        <taxon>Bacillati</taxon>
        <taxon>Bacillota</taxon>
        <taxon>Bacilli</taxon>
        <taxon>Lactobacillales</taxon>
        <taxon>Lactobacillaceae</taxon>
        <taxon>Limosilactobacillus</taxon>
    </lineage>
</organism>
<dbReference type="PANTHER" id="PTHR43026:SF1">
    <property type="entry name" value="2-HYDROXYACID DEHYDROGENASE HOMOLOG 1-RELATED"/>
    <property type="match status" value="1"/>
</dbReference>
<gene>
    <name evidence="8" type="primary">ldhD</name>
    <name evidence="8" type="ORF">LMUP508_01939</name>
    <name evidence="7" type="ORF">LX03_06870</name>
</gene>
<dbReference type="AlphaFoldDB" id="A0A099Y910"/>
<dbReference type="SUPFAM" id="SSF52283">
    <property type="entry name" value="Formate/glycerate dehydrogenase catalytic domain-like"/>
    <property type="match status" value="1"/>
</dbReference>
<evidence type="ECO:0000256" key="4">
    <source>
        <dbReference type="RuleBase" id="RU003719"/>
    </source>
</evidence>
<dbReference type="Gene3D" id="3.40.50.720">
    <property type="entry name" value="NAD(P)-binding Rossmann-like Domain"/>
    <property type="match status" value="2"/>
</dbReference>
<dbReference type="Proteomes" id="UP000030001">
    <property type="component" value="Unassembled WGS sequence"/>
</dbReference>
<dbReference type="PROSITE" id="PS00670">
    <property type="entry name" value="D_2_HYDROXYACID_DH_2"/>
    <property type="match status" value="1"/>
</dbReference>
<dbReference type="Proteomes" id="UP000365705">
    <property type="component" value="Unassembled WGS sequence"/>
</dbReference>
<accession>A0A099Y910</accession>
<dbReference type="GO" id="GO:0004617">
    <property type="term" value="F:phosphoglycerate dehydrogenase activity"/>
    <property type="evidence" value="ECO:0007669"/>
    <property type="project" value="UniProtKB-ARBA"/>
</dbReference>
<keyword evidence="2 4" id="KW-0560">Oxidoreductase</keyword>
<feature type="domain" description="D-isomer specific 2-hydroxyacid dehydrogenase catalytic" evidence="5">
    <location>
        <begin position="3"/>
        <end position="330"/>
    </location>
</feature>
<protein>
    <submittedName>
        <fullName evidence="7">D-2-hydroxyisocaproate dehydrogenase</fullName>
    </submittedName>
    <submittedName>
        <fullName evidence="8">D-lactate dehydrogenase</fullName>
        <ecNumber evidence="8">1.1.1.28</ecNumber>
    </submittedName>
</protein>
<comment type="similarity">
    <text evidence="1 4">Belongs to the D-isomer specific 2-hydroxyacid dehydrogenase family.</text>
</comment>
<reference evidence="7 9" key="1">
    <citation type="submission" date="2014-09" db="EMBL/GenBank/DDBJ databases">
        <title>Lactobacillus mucosae CRL573 Genome Sequencing.</title>
        <authorList>
            <person name="Bleckwedel J."/>
            <person name="Teran L.C."/>
            <person name="Bonacina J."/>
            <person name="Saavedra L."/>
            <person name="Mozzi F.B."/>
            <person name="Raya R.R."/>
        </authorList>
    </citation>
    <scope>NUCLEOTIDE SEQUENCE [LARGE SCALE GENOMIC DNA]</scope>
    <source>
        <strain evidence="7 9">CRL573</strain>
    </source>
</reference>
<evidence type="ECO:0000259" key="5">
    <source>
        <dbReference type="Pfam" id="PF00389"/>
    </source>
</evidence>
<evidence type="ECO:0000256" key="2">
    <source>
        <dbReference type="ARBA" id="ARBA00023002"/>
    </source>
</evidence>
<dbReference type="EC" id="1.1.1.28" evidence="8"/>
<evidence type="ECO:0000313" key="10">
    <source>
        <dbReference type="Proteomes" id="UP000365705"/>
    </source>
</evidence>
<evidence type="ECO:0000313" key="8">
    <source>
        <dbReference type="EMBL" id="VTZ93380.1"/>
    </source>
</evidence>
<name>A0A099Y910_LIMMU</name>
<dbReference type="GO" id="GO:0051287">
    <property type="term" value="F:NAD binding"/>
    <property type="evidence" value="ECO:0007669"/>
    <property type="project" value="InterPro"/>
</dbReference>
<evidence type="ECO:0000256" key="1">
    <source>
        <dbReference type="ARBA" id="ARBA00005854"/>
    </source>
</evidence>
<dbReference type="PANTHER" id="PTHR43026">
    <property type="entry name" value="2-HYDROXYACID DEHYDROGENASE HOMOLOG 1-RELATED"/>
    <property type="match status" value="1"/>
</dbReference>
<feature type="domain" description="D-isomer specific 2-hydroxyacid dehydrogenase NAD-binding" evidence="6">
    <location>
        <begin position="112"/>
        <end position="299"/>
    </location>
</feature>
<dbReference type="GO" id="GO:0047545">
    <property type="term" value="F:(S)-2-hydroxyglutarate dehydrogenase activity"/>
    <property type="evidence" value="ECO:0007669"/>
    <property type="project" value="UniProtKB-ARBA"/>
</dbReference>
<dbReference type="InterPro" id="IPR058205">
    <property type="entry name" value="D-LDH-like"/>
</dbReference>
<dbReference type="InterPro" id="IPR006140">
    <property type="entry name" value="D-isomer_DH_NAD-bd"/>
</dbReference>
<evidence type="ECO:0000256" key="3">
    <source>
        <dbReference type="ARBA" id="ARBA00023027"/>
    </source>
</evidence>
<evidence type="ECO:0000259" key="6">
    <source>
        <dbReference type="Pfam" id="PF02826"/>
    </source>
</evidence>
<dbReference type="CDD" id="cd12186">
    <property type="entry name" value="LDH"/>
    <property type="match status" value="1"/>
</dbReference>
<dbReference type="RefSeq" id="WP_034540369.1">
    <property type="nucleotide sequence ID" value="NZ_CABFNH010000032.1"/>
</dbReference>
<dbReference type="InterPro" id="IPR029753">
    <property type="entry name" value="D-isomer_DH_CS"/>
</dbReference>